<protein>
    <submittedName>
        <fullName evidence="3">DUF4189 domain-containing protein</fullName>
    </submittedName>
</protein>
<feature type="region of interest" description="Disordered" evidence="1">
    <location>
        <begin position="98"/>
        <end position="134"/>
    </location>
</feature>
<accession>A0A7K1UXD6</accession>
<dbReference type="Proteomes" id="UP000466794">
    <property type="component" value="Unassembled WGS sequence"/>
</dbReference>
<proteinExistence type="predicted"/>
<dbReference type="AlphaFoldDB" id="A0A7K1UXD6"/>
<reference evidence="3 4" key="1">
    <citation type="submission" date="2019-12" db="EMBL/GenBank/DDBJ databases">
        <title>Nocardia sp. nov. ET3-3 isolated from soil.</title>
        <authorList>
            <person name="Kanchanasin P."/>
            <person name="Tanasupawat S."/>
            <person name="Yuki M."/>
            <person name="Kudo T."/>
        </authorList>
    </citation>
    <scope>NUCLEOTIDE SEQUENCE [LARGE SCALE GENOMIC DNA]</scope>
    <source>
        <strain evidence="3 4">ET3-3</strain>
    </source>
</reference>
<sequence>MPGRWIHRSRPGFCRSGSPRRFRGCPWTKSTARCDSGQSQHLGSAVNYPTQQLADRAAVAECGADCIVGIEFSNGCGSMAENPSSGWRAWGSGANRAESEQNTLYARSAQSPLPSGSSGGAPGQGRISVTKCTD</sequence>
<evidence type="ECO:0000313" key="3">
    <source>
        <dbReference type="EMBL" id="MVU78962.1"/>
    </source>
</evidence>
<evidence type="ECO:0000259" key="2">
    <source>
        <dbReference type="Pfam" id="PF13827"/>
    </source>
</evidence>
<name>A0A7K1UXD6_9NOCA</name>
<gene>
    <name evidence="3" type="ORF">GPX89_17125</name>
</gene>
<comment type="caution">
    <text evidence="3">The sequence shown here is derived from an EMBL/GenBank/DDBJ whole genome shotgun (WGS) entry which is preliminary data.</text>
</comment>
<keyword evidence="4" id="KW-1185">Reference proteome</keyword>
<feature type="domain" description="DUF4189" evidence="2">
    <location>
        <begin position="38"/>
        <end position="104"/>
    </location>
</feature>
<evidence type="ECO:0000313" key="4">
    <source>
        <dbReference type="Proteomes" id="UP000466794"/>
    </source>
</evidence>
<dbReference type="EMBL" id="WRPP01000003">
    <property type="protein sequence ID" value="MVU78962.1"/>
    <property type="molecule type" value="Genomic_DNA"/>
</dbReference>
<organism evidence="3 4">
    <name type="scientific">Nocardia terrae</name>
    <dbReference type="NCBI Taxonomy" id="2675851"/>
    <lineage>
        <taxon>Bacteria</taxon>
        <taxon>Bacillati</taxon>
        <taxon>Actinomycetota</taxon>
        <taxon>Actinomycetes</taxon>
        <taxon>Mycobacteriales</taxon>
        <taxon>Nocardiaceae</taxon>
        <taxon>Nocardia</taxon>
    </lineage>
</organism>
<evidence type="ECO:0000256" key="1">
    <source>
        <dbReference type="SAM" id="MobiDB-lite"/>
    </source>
</evidence>
<dbReference type="InterPro" id="IPR025240">
    <property type="entry name" value="DUF4189"/>
</dbReference>
<dbReference type="Pfam" id="PF13827">
    <property type="entry name" value="DUF4189"/>
    <property type="match status" value="1"/>
</dbReference>